<evidence type="ECO:0000313" key="3">
    <source>
        <dbReference type="EMBL" id="QHT83497.1"/>
    </source>
</evidence>
<feature type="domain" description="N-acetyltransferase" evidence="2">
    <location>
        <begin position="72"/>
        <end position="149"/>
    </location>
</feature>
<dbReference type="AlphaFoldDB" id="A0A6C0HT57"/>
<accession>A0A6C0HT57</accession>
<name>A0A6C0HT57_9ZZZZ</name>
<dbReference type="SUPFAM" id="SSF55729">
    <property type="entry name" value="Acyl-CoA N-acyltransferases (Nat)"/>
    <property type="match status" value="1"/>
</dbReference>
<reference evidence="3" key="1">
    <citation type="journal article" date="2020" name="Nature">
        <title>Giant virus diversity and host interactions through global metagenomics.</title>
        <authorList>
            <person name="Schulz F."/>
            <person name="Roux S."/>
            <person name="Paez-Espino D."/>
            <person name="Jungbluth S."/>
            <person name="Walsh D.A."/>
            <person name="Denef V.J."/>
            <person name="McMahon K.D."/>
            <person name="Konstantinidis K.T."/>
            <person name="Eloe-Fadrosh E.A."/>
            <person name="Kyrpides N.C."/>
            <person name="Woyke T."/>
        </authorList>
    </citation>
    <scope>NUCLEOTIDE SEQUENCE</scope>
    <source>
        <strain evidence="3">GVMAG-M-3300023184-168</strain>
    </source>
</reference>
<dbReference type="GO" id="GO:0016747">
    <property type="term" value="F:acyltransferase activity, transferring groups other than amino-acyl groups"/>
    <property type="evidence" value="ECO:0007669"/>
    <property type="project" value="InterPro"/>
</dbReference>
<organism evidence="3">
    <name type="scientific">viral metagenome</name>
    <dbReference type="NCBI Taxonomy" id="1070528"/>
    <lineage>
        <taxon>unclassified sequences</taxon>
        <taxon>metagenomes</taxon>
        <taxon>organismal metagenomes</taxon>
    </lineage>
</organism>
<dbReference type="InterPro" id="IPR000182">
    <property type="entry name" value="GNAT_dom"/>
</dbReference>
<evidence type="ECO:0000256" key="1">
    <source>
        <dbReference type="SAM" id="MobiDB-lite"/>
    </source>
</evidence>
<sequence>MTDFFFVLNNNDSKYEEKIKELGIILGDRKEVIERLKNDENFCRKNSKTSGININFLLFIIEGYPENGMEGKSILYIKNNGKIVGCCALSFYDNEKKINIAGICVPESNNRGNIRVGQLLIDKVKEIGNNISFSKITLSVTNETLKTYYEEKHKFIMSEDGVMIFKLINFIGGKYTKRNKKQKTKNKKTSKKQKQTLRKNKK</sequence>
<protein>
    <recommendedName>
        <fullName evidence="2">N-acetyltransferase domain-containing protein</fullName>
    </recommendedName>
</protein>
<dbReference type="EMBL" id="MN740010">
    <property type="protein sequence ID" value="QHT83497.1"/>
    <property type="molecule type" value="Genomic_DNA"/>
</dbReference>
<dbReference type="InterPro" id="IPR016181">
    <property type="entry name" value="Acyl_CoA_acyltransferase"/>
</dbReference>
<proteinExistence type="predicted"/>
<feature type="region of interest" description="Disordered" evidence="1">
    <location>
        <begin position="179"/>
        <end position="202"/>
    </location>
</feature>
<dbReference type="Pfam" id="PF00583">
    <property type="entry name" value="Acetyltransf_1"/>
    <property type="match status" value="1"/>
</dbReference>
<dbReference type="CDD" id="cd04301">
    <property type="entry name" value="NAT_SF"/>
    <property type="match status" value="1"/>
</dbReference>
<evidence type="ECO:0000259" key="2">
    <source>
        <dbReference type="Pfam" id="PF00583"/>
    </source>
</evidence>
<dbReference type="Gene3D" id="3.40.630.30">
    <property type="match status" value="1"/>
</dbReference>